<dbReference type="Gene3D" id="1.20.1640.10">
    <property type="entry name" value="Multidrug efflux transporter AcrB transmembrane domain"/>
    <property type="match status" value="2"/>
</dbReference>
<organism evidence="8 9">
    <name type="scientific">Methylomirabilis oxygeniifera</name>
    <dbReference type="NCBI Taxonomy" id="671143"/>
    <lineage>
        <taxon>Bacteria</taxon>
        <taxon>Candidatus Methylomirabilota</taxon>
        <taxon>Candidatus Methylomirabilia</taxon>
        <taxon>Candidatus Methylomirabilales</taxon>
        <taxon>Candidatus Methylomirabilaceae</taxon>
        <taxon>Candidatus Methylomirabilis</taxon>
    </lineage>
</organism>
<comment type="subcellular location">
    <subcellularLocation>
        <location evidence="1">Cell membrane</location>
        <topology evidence="1">Multi-pass membrane protein</topology>
    </subcellularLocation>
</comment>
<evidence type="ECO:0000256" key="4">
    <source>
        <dbReference type="ARBA" id="ARBA00022692"/>
    </source>
</evidence>
<feature type="transmembrane region" description="Helical" evidence="7">
    <location>
        <begin position="534"/>
        <end position="553"/>
    </location>
</feature>
<evidence type="ECO:0000256" key="2">
    <source>
        <dbReference type="ARBA" id="ARBA00022448"/>
    </source>
</evidence>
<dbReference type="InterPro" id="IPR001036">
    <property type="entry name" value="Acrflvin-R"/>
</dbReference>
<proteinExistence type="predicted"/>
<dbReference type="Pfam" id="PF00873">
    <property type="entry name" value="ACR_tran"/>
    <property type="match status" value="1"/>
</dbReference>
<evidence type="ECO:0000313" key="9">
    <source>
        <dbReference type="Proteomes" id="UP000006898"/>
    </source>
</evidence>
<feature type="transmembrane region" description="Helical" evidence="7">
    <location>
        <begin position="889"/>
        <end position="912"/>
    </location>
</feature>
<feature type="transmembrane region" description="Helical" evidence="7">
    <location>
        <begin position="863"/>
        <end position="882"/>
    </location>
</feature>
<dbReference type="KEGG" id="mox:DAMO_2540"/>
<keyword evidence="4 7" id="KW-0812">Transmembrane</keyword>
<feature type="transmembrane region" description="Helical" evidence="7">
    <location>
        <begin position="992"/>
        <end position="1020"/>
    </location>
</feature>
<accession>D5MJM8</accession>
<dbReference type="Proteomes" id="UP000006898">
    <property type="component" value="Chromosome"/>
</dbReference>
<dbReference type="Gene3D" id="3.30.70.1320">
    <property type="entry name" value="Multidrug efflux transporter AcrB pore domain like"/>
    <property type="match status" value="1"/>
</dbReference>
<dbReference type="GO" id="GO:0008324">
    <property type="term" value="F:monoatomic cation transmembrane transporter activity"/>
    <property type="evidence" value="ECO:0007669"/>
    <property type="project" value="InterPro"/>
</dbReference>
<feature type="transmembrane region" description="Helical" evidence="7">
    <location>
        <begin position="442"/>
        <end position="461"/>
    </location>
</feature>
<feature type="transmembrane region" description="Helical" evidence="7">
    <location>
        <begin position="960"/>
        <end position="980"/>
    </location>
</feature>
<evidence type="ECO:0000256" key="5">
    <source>
        <dbReference type="ARBA" id="ARBA00022989"/>
    </source>
</evidence>
<dbReference type="PANTHER" id="PTHR32063">
    <property type="match status" value="1"/>
</dbReference>
<evidence type="ECO:0000256" key="6">
    <source>
        <dbReference type="ARBA" id="ARBA00023136"/>
    </source>
</evidence>
<feature type="transmembrane region" description="Helical" evidence="7">
    <location>
        <begin position="12"/>
        <end position="31"/>
    </location>
</feature>
<evidence type="ECO:0000256" key="7">
    <source>
        <dbReference type="SAM" id="Phobius"/>
    </source>
</evidence>
<gene>
    <name evidence="8" type="ORF">DAMO_2540</name>
</gene>
<protein>
    <submittedName>
        <fullName evidence="8">Putative Multidrug efflux transporter, AcrB/AcrD/AcrF family protein</fullName>
    </submittedName>
</protein>
<reference evidence="8 9" key="1">
    <citation type="journal article" date="2010" name="Nature">
        <title>Nitrite-driven anaerobic methane oxidation by oxygenic bacteria.</title>
        <authorList>
            <person name="Ettwig K.F."/>
            <person name="Butler M.K."/>
            <person name="Le Paslier D."/>
            <person name="Pelletier E."/>
            <person name="Mangenot S."/>
            <person name="Kuypers M.M.M."/>
            <person name="Schreiber F."/>
            <person name="Dutilh B.E."/>
            <person name="Zedelius J."/>
            <person name="de Beer D."/>
            <person name="Gloerich J."/>
            <person name="Wessels H.J.C.T."/>
            <person name="van Allen T."/>
            <person name="Luesken F."/>
            <person name="Wu M."/>
            <person name="van de Pas-Schoonen K.T."/>
            <person name="Op den Camp H.J.M."/>
            <person name="Janssen-Megens E.M."/>
            <person name="Francoijs K-J."/>
            <person name="Stunnenberg H."/>
            <person name="Weissenbach J."/>
            <person name="Jetten M.S.M."/>
            <person name="Strous M."/>
        </authorList>
    </citation>
    <scope>NUCLEOTIDE SEQUENCE [LARGE SCALE GENOMIC DNA]</scope>
</reference>
<dbReference type="eggNOG" id="COG3696">
    <property type="taxonomic scope" value="Bacteria"/>
</dbReference>
<dbReference type="Gene3D" id="3.30.70.1430">
    <property type="entry name" value="Multidrug efflux transporter AcrB pore domain"/>
    <property type="match status" value="2"/>
</dbReference>
<evidence type="ECO:0000256" key="1">
    <source>
        <dbReference type="ARBA" id="ARBA00004651"/>
    </source>
</evidence>
<dbReference type="PATRIC" id="fig|671143.5.peg.2236"/>
<keyword evidence="3" id="KW-1003">Cell membrane</keyword>
<feature type="transmembrane region" description="Helical" evidence="7">
    <location>
        <begin position="473"/>
        <end position="499"/>
    </location>
</feature>
<keyword evidence="5 7" id="KW-1133">Transmembrane helix</keyword>
<evidence type="ECO:0000313" key="8">
    <source>
        <dbReference type="EMBL" id="CBE69613.1"/>
    </source>
</evidence>
<dbReference type="InterPro" id="IPR027463">
    <property type="entry name" value="AcrB_DN_DC_subdom"/>
</dbReference>
<dbReference type="PANTHER" id="PTHR32063:SF4">
    <property type="entry name" value="SLR6043 PROTEIN"/>
    <property type="match status" value="1"/>
</dbReference>
<dbReference type="HOGENOM" id="CLU_002755_1_2_0"/>
<dbReference type="PRINTS" id="PR00702">
    <property type="entry name" value="ACRIFLAVINRP"/>
</dbReference>
<dbReference type="GO" id="GO:0005886">
    <property type="term" value="C:plasma membrane"/>
    <property type="evidence" value="ECO:0007669"/>
    <property type="project" value="UniProtKB-SubCell"/>
</dbReference>
<dbReference type="Gene3D" id="3.30.2090.10">
    <property type="entry name" value="Multidrug efflux transporter AcrB TolC docking domain, DN and DC subdomains"/>
    <property type="match status" value="2"/>
</dbReference>
<dbReference type="Gene3D" id="3.30.70.1440">
    <property type="entry name" value="Multidrug efflux transporter AcrB pore domain"/>
    <property type="match status" value="1"/>
</dbReference>
<dbReference type="SUPFAM" id="SSF82714">
    <property type="entry name" value="Multidrug efflux transporter AcrB TolC docking domain, DN and DC subdomains"/>
    <property type="match status" value="2"/>
</dbReference>
<evidence type="ECO:0000256" key="3">
    <source>
        <dbReference type="ARBA" id="ARBA00022475"/>
    </source>
</evidence>
<dbReference type="NCBIfam" id="TIGR00914">
    <property type="entry name" value="2A0601"/>
    <property type="match status" value="1"/>
</dbReference>
<dbReference type="STRING" id="671143.DAMO_2540"/>
<dbReference type="SUPFAM" id="SSF82866">
    <property type="entry name" value="Multidrug efflux transporter AcrB transmembrane domain"/>
    <property type="match status" value="2"/>
</dbReference>
<name>D5MJM8_METO1</name>
<keyword evidence="2" id="KW-0813">Transport</keyword>
<dbReference type="InterPro" id="IPR004763">
    <property type="entry name" value="CusA-like"/>
</dbReference>
<keyword evidence="6 7" id="KW-0472">Membrane</keyword>
<dbReference type="EMBL" id="FP565575">
    <property type="protein sequence ID" value="CBE69613.1"/>
    <property type="molecule type" value="Genomic_DNA"/>
</dbReference>
<sequence length="1037" mass="113806">MFAWIIERSLTNRVLVVVAFVVLLIVGLFTLRRITLDVFPEFAPPQVVIQTEAPSLPPQDVEFLITFPIESAINGTPGVEVIRSKSTAGLSSVVVVFKWGTNIYTARQLVSERLRMVEDRLPAGTKNPMMLPITSAVGWLVKYALTSDSVSLMDLRTISDWEIRNRLLAIPGVASVVSIGGEVKQYQALLSSDKLFQYDVTVQEVLNTIKRANVSVPGGFLVTPGQEYVITGAGRISSLQELQQTKVAERGGTPIRLDQVATVRFGPEFKRGDATWEGKPAVIGTVSKLFGVDTVTVTYQVEQALEEIRKTLPPGVELNTQVFRQASFIESSIANLRQAILEGVVVVSIVVIFILFNVRASLITLTALPTSLISGVLLLKAFGIGINAMTLGGLAIAIGEVVDDAIVDVENIIRRLRLNQEKARPDPPLKVIYEASVEIRHAVVHATWIVLIVFMPIFLLGGVEGRIFTPLGLAYTFAILASLLVAVTLVPALAAMLLIRRGEAQPEQESLTVRAIKRAYETLLRRALRHPGPVMVVCMLLIAASLAVIPFLGRSFLPEFREGNFILQVTMLPGTSLQESMRVGGRIVGILKQHPEVISVSQRAGRAELDEEALPPNVSEFDIAIRYSARDPEMLLQAIREHLERVPGVATVLGQFISHRLDEVLSGIRAQIAIKLYGPDLTVLRAKGRQVEQIMRDIKGVTDLLLEPLINVPGVRITVDREEASRLGLDVGDILETTEVAFGGRSISRVVEGQRAFDLFVWFDETSRKDRASMRNLLIDAPEGRKIPLRLVADLQIVNSPFMINRERLQRRIVVQANVADRDLIGVIREVQGRIAREIQLPAGYFIEYGGQFESEREATRVLMVYGGLAVIGIFLMLYKAFNSTRAALLVMANLPLALIGGVAAILLTGMVTSVPSLIGFISVFGIAARNGIILVSHYRQLRAEGVSKEEAIIQGSKDRLAPVLMTAAAAALGLLPLLFGEATGKELERPLAQVILGGLFTSTLLNMIVVPTLFMRFGWEREEVFRQQMAMEGRLT</sequence>
<feature type="transmembrane region" description="Helical" evidence="7">
    <location>
        <begin position="339"/>
        <end position="356"/>
    </location>
</feature>
<dbReference type="AlphaFoldDB" id="D5MJM8"/>
<dbReference type="GO" id="GO:0042910">
    <property type="term" value="F:xenobiotic transmembrane transporter activity"/>
    <property type="evidence" value="ECO:0007669"/>
    <property type="project" value="TreeGrafter"/>
</dbReference>
<dbReference type="SUPFAM" id="SSF82693">
    <property type="entry name" value="Multidrug efflux transporter AcrB pore domain, PN1, PN2, PC1 and PC2 subdomains"/>
    <property type="match status" value="2"/>
</dbReference>
<feature type="transmembrane region" description="Helical" evidence="7">
    <location>
        <begin position="918"/>
        <end position="939"/>
    </location>
</feature>